<dbReference type="EMBL" id="CM045758">
    <property type="protein sequence ID" value="KAI8030819.1"/>
    <property type="molecule type" value="Genomic_DNA"/>
</dbReference>
<reference evidence="1 2" key="1">
    <citation type="journal article" date="2022" name="Plant J.">
        <title>Chromosome-level genome of Camellia lanceoleosa provides a valuable resource for understanding genome evolution and self-incompatibility.</title>
        <authorList>
            <person name="Gong W."/>
            <person name="Xiao S."/>
            <person name="Wang L."/>
            <person name="Liao Z."/>
            <person name="Chang Y."/>
            <person name="Mo W."/>
            <person name="Hu G."/>
            <person name="Li W."/>
            <person name="Zhao G."/>
            <person name="Zhu H."/>
            <person name="Hu X."/>
            <person name="Ji K."/>
            <person name="Xiang X."/>
            <person name="Song Q."/>
            <person name="Yuan D."/>
            <person name="Jin S."/>
            <person name="Zhang L."/>
        </authorList>
    </citation>
    <scope>NUCLEOTIDE SEQUENCE [LARGE SCALE GENOMIC DNA]</scope>
    <source>
        <strain evidence="1">SQ_2022a</strain>
    </source>
</reference>
<organism evidence="1 2">
    <name type="scientific">Camellia lanceoleosa</name>
    <dbReference type="NCBI Taxonomy" id="1840588"/>
    <lineage>
        <taxon>Eukaryota</taxon>
        <taxon>Viridiplantae</taxon>
        <taxon>Streptophyta</taxon>
        <taxon>Embryophyta</taxon>
        <taxon>Tracheophyta</taxon>
        <taxon>Spermatophyta</taxon>
        <taxon>Magnoliopsida</taxon>
        <taxon>eudicotyledons</taxon>
        <taxon>Gunneridae</taxon>
        <taxon>Pentapetalae</taxon>
        <taxon>asterids</taxon>
        <taxon>Ericales</taxon>
        <taxon>Theaceae</taxon>
        <taxon>Camellia</taxon>
    </lineage>
</organism>
<keyword evidence="2" id="KW-1185">Reference proteome</keyword>
<protein>
    <submittedName>
        <fullName evidence="1">Uncharacterized protein</fullName>
    </submittedName>
</protein>
<evidence type="ECO:0000313" key="1">
    <source>
        <dbReference type="EMBL" id="KAI8030819.1"/>
    </source>
</evidence>
<dbReference type="Proteomes" id="UP001060215">
    <property type="component" value="Chromosome 1"/>
</dbReference>
<evidence type="ECO:0000313" key="2">
    <source>
        <dbReference type="Proteomes" id="UP001060215"/>
    </source>
</evidence>
<accession>A0ACC0J1Y4</accession>
<comment type="caution">
    <text evidence="1">The sequence shown here is derived from an EMBL/GenBank/DDBJ whole genome shotgun (WGS) entry which is preliminary data.</text>
</comment>
<gene>
    <name evidence="1" type="ORF">LOK49_LG01G03309</name>
</gene>
<sequence length="109" mass="12641">MYQSSLPTQSIYFFLREAIIRASDSTGEYGTERRERGRESEKEKEVRGRGRGRERKERSAFRVLKTPNNQGVECESSIEREVRSRAKSDQERAQSDQECAIFSPFISIS</sequence>
<name>A0ACC0J1Y4_9ERIC</name>
<proteinExistence type="predicted"/>